<name>A0A3Q9ITE9_9BACT</name>
<evidence type="ECO:0000313" key="2">
    <source>
        <dbReference type="EMBL" id="AZS30474.1"/>
    </source>
</evidence>
<dbReference type="RefSeq" id="WP_106481124.1">
    <property type="nucleotide sequence ID" value="NZ_CP032819.1"/>
</dbReference>
<feature type="domain" description="SusD-like N-terminal" evidence="1">
    <location>
        <begin position="20"/>
        <end position="164"/>
    </location>
</feature>
<dbReference type="Pfam" id="PF14322">
    <property type="entry name" value="SusD-like_3"/>
    <property type="match status" value="1"/>
</dbReference>
<dbReference type="Proteomes" id="UP000270673">
    <property type="component" value="Chromosome"/>
</dbReference>
<dbReference type="Gene3D" id="1.25.40.390">
    <property type="match status" value="1"/>
</dbReference>
<dbReference type="EMBL" id="CP032819">
    <property type="protein sequence ID" value="AZS30474.1"/>
    <property type="molecule type" value="Genomic_DNA"/>
</dbReference>
<reference evidence="2 3" key="1">
    <citation type="submission" date="2018-10" db="EMBL/GenBank/DDBJ databases">
        <title>Butyricimonas faecalis sp. nov., isolated from human faeces and emended description of the genus Butyricimonas.</title>
        <authorList>
            <person name="Le Roy T."/>
            <person name="Van der Smissen P."/>
            <person name="Paquot A."/>
            <person name="Delzenne N."/>
            <person name="Muccioli G."/>
            <person name="Collet J.-F."/>
            <person name="Cani P.D."/>
        </authorList>
    </citation>
    <scope>NUCLEOTIDE SEQUENCE [LARGE SCALE GENOMIC DNA]</scope>
    <source>
        <strain evidence="2 3">H184</strain>
    </source>
</reference>
<dbReference type="InterPro" id="IPR011990">
    <property type="entry name" value="TPR-like_helical_dom_sf"/>
</dbReference>
<dbReference type="SUPFAM" id="SSF48452">
    <property type="entry name" value="TPR-like"/>
    <property type="match status" value="1"/>
</dbReference>
<protein>
    <submittedName>
        <fullName evidence="2">RagB/SusD family nutrient uptake outer membrane protein</fullName>
    </submittedName>
</protein>
<organism evidence="2 3">
    <name type="scientific">Butyricimonas faecalis</name>
    <dbReference type="NCBI Taxonomy" id="2093856"/>
    <lineage>
        <taxon>Bacteria</taxon>
        <taxon>Pseudomonadati</taxon>
        <taxon>Bacteroidota</taxon>
        <taxon>Bacteroidia</taxon>
        <taxon>Bacteroidales</taxon>
        <taxon>Odoribacteraceae</taxon>
        <taxon>Butyricimonas</taxon>
    </lineage>
</organism>
<proteinExistence type="predicted"/>
<dbReference type="AlphaFoldDB" id="A0A3Q9ITE9"/>
<dbReference type="Gene3D" id="1.25.40.900">
    <property type="match status" value="1"/>
</dbReference>
<dbReference type="Gene3D" id="2.20.20.130">
    <property type="match status" value="1"/>
</dbReference>
<keyword evidence="3" id="KW-1185">Reference proteome</keyword>
<sequence>MKKYIIYSLCFWFFFSSCNDWLDLKPNSQTETDEMFTSYEGFKSALTGCYIKMRDRRLYGEYLTMSHLESLARLWYVRSTDDVVEALAEHDYEHEKVKGIVADIYSGLYNVIVQANTIIEHARTNGSCIEDSVSLALIEGEAYAIRAFCHLDVLRLFGQMPKNPMRKVSLPYAEEVSIKKLPPYYDYAAFCTKIENDLLMAEKILEKLDPVIERGMAYSGSDDVMHNYRGLDLNYYAVKVLQARFYLYINQPDKAYAAAKAVYDVMPVKLSGVEDMQRKYFASPTECLFALSNNALIDYSVAVLGNPGERVGSGLYITQKMYNELYEGVSGEAHIRDLSWNKNTLDNFGSKQCVVKKYYYNTSESHEADVLLMKLQIVPMIRMCEVYLILMETTMDLDEANVLYVDYMMAHNVGDVTKFASLEKVKEFVMNEIRREFFAEGHMFYAYKRQGVQHMMFTDEDNYIGENEYVLPLPDTEYDPITLNQ</sequence>
<evidence type="ECO:0000313" key="3">
    <source>
        <dbReference type="Proteomes" id="UP000270673"/>
    </source>
</evidence>
<evidence type="ECO:0000259" key="1">
    <source>
        <dbReference type="Pfam" id="PF14322"/>
    </source>
</evidence>
<dbReference type="PROSITE" id="PS51257">
    <property type="entry name" value="PROKAR_LIPOPROTEIN"/>
    <property type="match status" value="1"/>
</dbReference>
<dbReference type="InterPro" id="IPR033985">
    <property type="entry name" value="SusD-like_N"/>
</dbReference>
<gene>
    <name evidence="2" type="ORF">D8S85_13570</name>
</gene>
<dbReference type="KEGG" id="buy:D8S85_13570"/>
<dbReference type="OrthoDB" id="727588at2"/>
<accession>A0A3Q9ITE9</accession>